<sequence length="207" mass="23396">MHTQQTPLAEPKPFEAQYRFEMRGWPSATIIHQLSQEDNHWLSDMSFSVTVARGAERSRFIVNEDSVHSLVYNSSYALFGIGDTYQLEEAEMFLPDRQAALFELSRQAGNAGCVVTSPCEINYLDHRGREEQFAYYLVQRGPISLPAGEFDALTVALVDAEKPDRQLQLSFHPGFPGLVLSADYRREGRRETRLSLTHFQPQGGATP</sequence>
<organism evidence="1 2">
    <name type="scientific">Vreelandella zhuhanensis</name>
    <dbReference type="NCBI Taxonomy" id="2684210"/>
    <lineage>
        <taxon>Bacteria</taxon>
        <taxon>Pseudomonadati</taxon>
        <taxon>Pseudomonadota</taxon>
        <taxon>Gammaproteobacteria</taxon>
        <taxon>Oceanospirillales</taxon>
        <taxon>Halomonadaceae</taxon>
        <taxon>Vreelandella</taxon>
    </lineage>
</organism>
<proteinExistence type="predicted"/>
<dbReference type="EMBL" id="WTKP01000007">
    <property type="protein sequence ID" value="MWJ28794.1"/>
    <property type="molecule type" value="Genomic_DNA"/>
</dbReference>
<dbReference type="AlphaFoldDB" id="A0A7X3H221"/>
<evidence type="ECO:0000313" key="2">
    <source>
        <dbReference type="Proteomes" id="UP000437638"/>
    </source>
</evidence>
<dbReference type="Proteomes" id="UP000437638">
    <property type="component" value="Unassembled WGS sequence"/>
</dbReference>
<gene>
    <name evidence="1" type="ORF">GPM19_11395</name>
</gene>
<comment type="caution">
    <text evidence="1">The sequence shown here is derived from an EMBL/GenBank/DDBJ whole genome shotgun (WGS) entry which is preliminary data.</text>
</comment>
<name>A0A7X3H221_9GAMM</name>
<protein>
    <submittedName>
        <fullName evidence="1">Uncharacterized protein</fullName>
    </submittedName>
</protein>
<keyword evidence="2" id="KW-1185">Reference proteome</keyword>
<reference evidence="1 2" key="1">
    <citation type="submission" date="2019-12" db="EMBL/GenBank/DDBJ databases">
        <title>Halomonas rutogse sp. nov. isolated from two lakes on Tibetan Plateau.</title>
        <authorList>
            <person name="Gao P."/>
        </authorList>
    </citation>
    <scope>NUCLEOTIDE SEQUENCE [LARGE SCALE GENOMIC DNA]</scope>
    <source>
        <strain evidence="1 2">ZH2S</strain>
    </source>
</reference>
<evidence type="ECO:0000313" key="1">
    <source>
        <dbReference type="EMBL" id="MWJ28794.1"/>
    </source>
</evidence>
<accession>A0A7X3H221</accession>